<evidence type="ECO:0000256" key="2">
    <source>
        <dbReference type="SAM" id="MobiDB-lite"/>
    </source>
</evidence>
<feature type="non-terminal residue" evidence="4">
    <location>
        <position position="144"/>
    </location>
</feature>
<reference evidence="4" key="1">
    <citation type="journal article" date="2023" name="IScience">
        <title>Live-bearing cockroach genome reveals convergent evolutionary mechanisms linked to viviparity in insects and beyond.</title>
        <authorList>
            <person name="Fouks B."/>
            <person name="Harrison M.C."/>
            <person name="Mikhailova A.A."/>
            <person name="Marchal E."/>
            <person name="English S."/>
            <person name="Carruthers M."/>
            <person name="Jennings E.C."/>
            <person name="Chiamaka E.L."/>
            <person name="Frigard R.A."/>
            <person name="Pippel M."/>
            <person name="Attardo G.M."/>
            <person name="Benoit J.B."/>
            <person name="Bornberg-Bauer E."/>
            <person name="Tobe S.S."/>
        </authorList>
    </citation>
    <scope>NUCLEOTIDE SEQUENCE</scope>
    <source>
        <strain evidence="4">Stay&amp;Tobe</strain>
    </source>
</reference>
<dbReference type="AlphaFoldDB" id="A0AAD7ZUD1"/>
<feature type="domain" description="Peptidase M12B propeptide" evidence="3">
    <location>
        <begin position="30"/>
        <end position="129"/>
    </location>
</feature>
<dbReference type="Proteomes" id="UP001233999">
    <property type="component" value="Unassembled WGS sequence"/>
</dbReference>
<gene>
    <name evidence="4" type="ORF">L9F63_020362</name>
</gene>
<keyword evidence="5" id="KW-1185">Reference proteome</keyword>
<evidence type="ECO:0000259" key="3">
    <source>
        <dbReference type="Pfam" id="PF01562"/>
    </source>
</evidence>
<feature type="non-terminal residue" evidence="4">
    <location>
        <position position="1"/>
    </location>
</feature>
<comment type="caution">
    <text evidence="4">The sequence shown here is derived from an EMBL/GenBank/DDBJ whole genome shotgun (WGS) entry which is preliminary data.</text>
</comment>
<organism evidence="4 5">
    <name type="scientific">Diploptera punctata</name>
    <name type="common">Pacific beetle cockroach</name>
    <dbReference type="NCBI Taxonomy" id="6984"/>
    <lineage>
        <taxon>Eukaryota</taxon>
        <taxon>Metazoa</taxon>
        <taxon>Ecdysozoa</taxon>
        <taxon>Arthropoda</taxon>
        <taxon>Hexapoda</taxon>
        <taxon>Insecta</taxon>
        <taxon>Pterygota</taxon>
        <taxon>Neoptera</taxon>
        <taxon>Polyneoptera</taxon>
        <taxon>Dictyoptera</taxon>
        <taxon>Blattodea</taxon>
        <taxon>Blaberoidea</taxon>
        <taxon>Blaberidae</taxon>
        <taxon>Diplopterinae</taxon>
        <taxon>Diploptera</taxon>
    </lineage>
</organism>
<protein>
    <recommendedName>
        <fullName evidence="3">Peptidase M12B propeptide domain-containing protein</fullName>
    </recommendedName>
</protein>
<reference evidence="4" key="2">
    <citation type="submission" date="2023-05" db="EMBL/GenBank/DDBJ databases">
        <authorList>
            <person name="Fouks B."/>
        </authorList>
    </citation>
    <scope>NUCLEOTIDE SEQUENCE</scope>
    <source>
        <strain evidence="4">Stay&amp;Tobe</strain>
        <tissue evidence="4">Testes</tissue>
    </source>
</reference>
<keyword evidence="1" id="KW-1015">Disulfide bond</keyword>
<dbReference type="Pfam" id="PF01562">
    <property type="entry name" value="Pep_M12B_propep"/>
    <property type="match status" value="1"/>
</dbReference>
<evidence type="ECO:0000256" key="1">
    <source>
        <dbReference type="ARBA" id="ARBA00023157"/>
    </source>
</evidence>
<evidence type="ECO:0000313" key="4">
    <source>
        <dbReference type="EMBL" id="KAJ9585998.1"/>
    </source>
</evidence>
<sequence>TIILGTADILQDLGLKARLCIYSTNIEEYELVIPHKVTEDGTFISHHVTHHHFEEFNGNSTTRRMKRSTGKAMLHYYIPVKTYDEPLRLELWPSIDFISPSLIIERRSSSETRKSHPGSSRCHYQGAIRGQPGSQVAVSACDGL</sequence>
<name>A0AAD7ZUD1_DIPPU</name>
<dbReference type="EMBL" id="JASPKZ010007225">
    <property type="protein sequence ID" value="KAJ9585998.1"/>
    <property type="molecule type" value="Genomic_DNA"/>
</dbReference>
<accession>A0AAD7ZUD1</accession>
<dbReference type="InterPro" id="IPR002870">
    <property type="entry name" value="Peptidase_M12B_N"/>
</dbReference>
<feature type="region of interest" description="Disordered" evidence="2">
    <location>
        <begin position="108"/>
        <end position="128"/>
    </location>
</feature>
<evidence type="ECO:0000313" key="5">
    <source>
        <dbReference type="Proteomes" id="UP001233999"/>
    </source>
</evidence>
<proteinExistence type="predicted"/>